<proteinExistence type="inferred from homology"/>
<evidence type="ECO:0000313" key="7">
    <source>
        <dbReference type="EMBL" id="KAF9764423.1"/>
    </source>
</evidence>
<dbReference type="Gene3D" id="3.40.50.11260">
    <property type="match status" value="1"/>
</dbReference>
<dbReference type="SMART" id="SM00387">
    <property type="entry name" value="HATPase_c"/>
    <property type="match status" value="1"/>
</dbReference>
<evidence type="ECO:0000256" key="1">
    <source>
        <dbReference type="ARBA" id="ARBA00008239"/>
    </source>
</evidence>
<keyword evidence="3 5" id="KW-0067">ATP-binding</keyword>
<feature type="domain" description="Histidine kinase/HSP90-like ATPase" evidence="6">
    <location>
        <begin position="34"/>
        <end position="195"/>
    </location>
</feature>
<dbReference type="Gene3D" id="3.30.565.10">
    <property type="entry name" value="Histidine kinase-like ATPase, C-terminal domain"/>
    <property type="match status" value="1"/>
</dbReference>
<keyword evidence="4" id="KW-0143">Chaperone</keyword>
<dbReference type="SUPFAM" id="SSF54211">
    <property type="entry name" value="Ribosomal protein S5 domain 2-like"/>
    <property type="match status" value="1"/>
</dbReference>
<comment type="similarity">
    <text evidence="1">Belongs to the heat shock protein 90 family.</text>
</comment>
<dbReference type="GO" id="GO:0051082">
    <property type="term" value="F:unfolded protein binding"/>
    <property type="evidence" value="ECO:0007669"/>
    <property type="project" value="InterPro"/>
</dbReference>
<gene>
    <name evidence="7" type="primary">HSP90</name>
    <name evidence="7" type="ORF">NGRA_0575</name>
</gene>
<dbReference type="GO" id="GO:0005524">
    <property type="term" value="F:ATP binding"/>
    <property type="evidence" value="ECO:0007669"/>
    <property type="project" value="UniProtKB-KW"/>
</dbReference>
<dbReference type="PANTHER" id="PTHR11528">
    <property type="entry name" value="HEAT SHOCK PROTEIN 90 FAMILY MEMBER"/>
    <property type="match status" value="1"/>
</dbReference>
<keyword evidence="2 5" id="KW-0547">Nucleotide-binding</keyword>
<dbReference type="InterPro" id="IPR037196">
    <property type="entry name" value="HSP90_C"/>
</dbReference>
<evidence type="ECO:0000256" key="2">
    <source>
        <dbReference type="ARBA" id="ARBA00022741"/>
    </source>
</evidence>
<dbReference type="InterPro" id="IPR020568">
    <property type="entry name" value="Ribosomal_Su5_D2-typ_SF"/>
</dbReference>
<dbReference type="CDD" id="cd16927">
    <property type="entry name" value="HATPase_Hsp90-like"/>
    <property type="match status" value="1"/>
</dbReference>
<dbReference type="Proteomes" id="UP000740883">
    <property type="component" value="Unassembled WGS sequence"/>
</dbReference>
<keyword evidence="7" id="KW-0346">Stress response</keyword>
<accession>A0A9P6H1R0</accession>
<evidence type="ECO:0000256" key="5">
    <source>
        <dbReference type="PIRSR" id="PIRSR002583-1"/>
    </source>
</evidence>
<feature type="binding site" evidence="5">
    <location>
        <position position="41"/>
    </location>
    <ligand>
        <name>ATP</name>
        <dbReference type="ChEBI" id="CHEBI:30616"/>
    </ligand>
</feature>
<sequence length="689" mass="78953">MSEVIQNNESKEQFNFDVDTNQLMDIIIKSVYSTNEIFLRELVSNASDACDKFKSLYMEMKEKNLNVDNPSSLEVEIIPDVENKTLTIRDNGIGMKKSDLINFIGTIASSGTRKFKEAIEQKAENTDITHLIGQFGVGFYSSYLVAQQVDILTRHPEDGAYVWSSNGKDNYTISEYKGEEFAHGTSVILYLKEGSEEYLESKRLIELIKKHSAFILYPISVYQTEESTDKKEEEANGVEEIKPDAEVEEIKPDAEVEEIKPEAEVDKTTEDTPKKTKKTTKVRVNTDRPLWERKLKDISEEELTSFYKNLSGDWDTYMAVDQWTVEGMLTLKLLLFFPKRSRMDMFGNRNKKNRSIKLYCNNVFVTDDFGENIPEWMNFVVGVVASSDISMNVSRELIQGSSVMKLVKRTLPQKVLDMVNKLANDKEKYNAFYNEFGNCLKLAVMEAQDNQREKFVNALRYSTSKSEEPISLKKYCENMKENQKQIYVLTGLTKEAVVTNPFLEAFKDYEVVFMHDPMDEVMLRNLKTYQEKPLQRITAEGVELPEDSTNFEEIIKEHENLSAKVKEILGNDVEKVVINPRLGAAPCVISTTKYSNSSVMENIMSSQLVAENNPLAAMTAMSKKIFELNPYSPIVSNMKNLLENNEEDKLKDTTTLLYQTMLINCGFTMKDPSSFCKMVYKFLGDQQKE</sequence>
<dbReference type="InterPro" id="IPR036890">
    <property type="entry name" value="HATPase_C_sf"/>
</dbReference>
<feature type="binding site" evidence="5">
    <location>
        <begin position="134"/>
        <end position="139"/>
    </location>
    <ligand>
        <name>ATP</name>
        <dbReference type="ChEBI" id="CHEBI:30616"/>
    </ligand>
</feature>
<protein>
    <submittedName>
        <fullName evidence="7">Heat shock protein 90</fullName>
    </submittedName>
</protein>
<dbReference type="AlphaFoldDB" id="A0A9P6H1R0"/>
<organism evidence="7 8">
    <name type="scientific">Nosema granulosis</name>
    <dbReference type="NCBI Taxonomy" id="83296"/>
    <lineage>
        <taxon>Eukaryota</taxon>
        <taxon>Fungi</taxon>
        <taxon>Fungi incertae sedis</taxon>
        <taxon>Microsporidia</taxon>
        <taxon>Nosematidae</taxon>
        <taxon>Nosema</taxon>
    </lineage>
</organism>
<feature type="binding site" evidence="5">
    <location>
        <position position="45"/>
    </location>
    <ligand>
        <name>ATP</name>
        <dbReference type="ChEBI" id="CHEBI:30616"/>
    </ligand>
</feature>
<feature type="binding site" evidence="5">
    <location>
        <begin position="110"/>
        <end position="111"/>
    </location>
    <ligand>
        <name>ATP</name>
        <dbReference type="ChEBI" id="CHEBI:30616"/>
    </ligand>
</feature>
<dbReference type="SUPFAM" id="SSF55874">
    <property type="entry name" value="ATPase domain of HSP90 chaperone/DNA topoisomerase II/histidine kinase"/>
    <property type="match status" value="1"/>
</dbReference>
<comment type="caution">
    <text evidence="7">The sequence shown here is derived from an EMBL/GenBank/DDBJ whole genome shotgun (WGS) entry which is preliminary data.</text>
</comment>
<dbReference type="EMBL" id="SBJO01000023">
    <property type="protein sequence ID" value="KAF9764423.1"/>
    <property type="molecule type" value="Genomic_DNA"/>
</dbReference>
<feature type="binding site" evidence="5">
    <location>
        <position position="395"/>
    </location>
    <ligand>
        <name>ATP</name>
        <dbReference type="ChEBI" id="CHEBI:30616"/>
    </ligand>
</feature>
<dbReference type="InterPro" id="IPR001404">
    <property type="entry name" value="Hsp90_fam"/>
</dbReference>
<feature type="binding site" evidence="5">
    <location>
        <position position="95"/>
    </location>
    <ligand>
        <name>ATP</name>
        <dbReference type="ChEBI" id="CHEBI:30616"/>
    </ligand>
</feature>
<dbReference type="PIRSF" id="PIRSF002583">
    <property type="entry name" value="Hsp90"/>
    <property type="match status" value="1"/>
</dbReference>
<dbReference type="GO" id="GO:0140662">
    <property type="term" value="F:ATP-dependent protein folding chaperone"/>
    <property type="evidence" value="ECO:0007669"/>
    <property type="project" value="InterPro"/>
</dbReference>
<evidence type="ECO:0000259" key="6">
    <source>
        <dbReference type="SMART" id="SM00387"/>
    </source>
</evidence>
<dbReference type="FunFam" id="3.30.565.10:FF:000005">
    <property type="entry name" value="Heat shock protein 90"/>
    <property type="match status" value="1"/>
</dbReference>
<feature type="binding site" evidence="5">
    <location>
        <position position="185"/>
    </location>
    <ligand>
        <name>ATP</name>
        <dbReference type="ChEBI" id="CHEBI:30616"/>
    </ligand>
</feature>
<keyword evidence="8" id="KW-1185">Reference proteome</keyword>
<dbReference type="NCBIfam" id="NF003555">
    <property type="entry name" value="PRK05218.1"/>
    <property type="match status" value="1"/>
</dbReference>
<dbReference type="GO" id="GO:0016887">
    <property type="term" value="F:ATP hydrolysis activity"/>
    <property type="evidence" value="ECO:0007669"/>
    <property type="project" value="InterPro"/>
</dbReference>
<evidence type="ECO:0000256" key="3">
    <source>
        <dbReference type="ARBA" id="ARBA00022840"/>
    </source>
</evidence>
<dbReference type="OrthoDB" id="28737at2759"/>
<dbReference type="InterPro" id="IPR003594">
    <property type="entry name" value="HATPase_dom"/>
</dbReference>
<evidence type="ECO:0000313" key="8">
    <source>
        <dbReference type="Proteomes" id="UP000740883"/>
    </source>
</evidence>
<feature type="binding site" evidence="5">
    <location>
        <position position="90"/>
    </location>
    <ligand>
        <name>ATP</name>
        <dbReference type="ChEBI" id="CHEBI:30616"/>
    </ligand>
</feature>
<dbReference type="Pfam" id="PF00183">
    <property type="entry name" value="HSP90"/>
    <property type="match status" value="1"/>
</dbReference>
<dbReference type="Pfam" id="PF13589">
    <property type="entry name" value="HATPase_c_3"/>
    <property type="match status" value="1"/>
</dbReference>
<reference evidence="7 8" key="1">
    <citation type="journal article" date="2020" name="Genome Biol. Evol.">
        <title>Comparative genomics of strictly vertically transmitted, feminizing microsporidia endosymbionts of amphipod crustaceans.</title>
        <authorList>
            <person name="Cormier A."/>
            <person name="Chebbi M.A."/>
            <person name="Giraud I."/>
            <person name="Wattier R."/>
            <person name="Teixeira M."/>
            <person name="Gilbert C."/>
            <person name="Rigaud T."/>
            <person name="Cordaux R."/>
        </authorList>
    </citation>
    <scope>NUCLEOTIDE SEQUENCE [LARGE SCALE GENOMIC DNA]</scope>
    <source>
        <strain evidence="7 8">Ou3-Ou53</strain>
    </source>
</reference>
<name>A0A9P6H1R0_9MICR</name>
<dbReference type="Gene3D" id="1.20.120.790">
    <property type="entry name" value="Heat shock protein 90, C-terminal domain"/>
    <property type="match status" value="1"/>
</dbReference>
<dbReference type="HAMAP" id="MF_00505">
    <property type="entry name" value="HSP90"/>
    <property type="match status" value="1"/>
</dbReference>
<dbReference type="Gene3D" id="3.30.230.80">
    <property type="match status" value="1"/>
</dbReference>
<dbReference type="InterPro" id="IPR020575">
    <property type="entry name" value="Hsp90_N"/>
</dbReference>
<dbReference type="PRINTS" id="PR00775">
    <property type="entry name" value="HEATSHOCK90"/>
</dbReference>
<dbReference type="SUPFAM" id="SSF110942">
    <property type="entry name" value="HSP90 C-terminal domain"/>
    <property type="match status" value="1"/>
</dbReference>
<evidence type="ECO:0000256" key="4">
    <source>
        <dbReference type="ARBA" id="ARBA00023186"/>
    </source>
</evidence>